<dbReference type="HAMAP" id="MF_00601">
    <property type="entry name" value="EutC"/>
    <property type="match status" value="1"/>
</dbReference>
<organism evidence="7 8">
    <name type="scientific">Luteolibacter arcticus</name>
    <dbReference type="NCBI Taxonomy" id="1581411"/>
    <lineage>
        <taxon>Bacteria</taxon>
        <taxon>Pseudomonadati</taxon>
        <taxon>Verrucomicrobiota</taxon>
        <taxon>Verrucomicrobiia</taxon>
        <taxon>Verrucomicrobiales</taxon>
        <taxon>Verrucomicrobiaceae</taxon>
        <taxon>Luteolibacter</taxon>
    </lineage>
</organism>
<dbReference type="Gene3D" id="3.40.50.11240">
    <property type="entry name" value="Ethanolamine ammonia-lyase light chain (EutC)"/>
    <property type="match status" value="1"/>
</dbReference>
<evidence type="ECO:0000256" key="3">
    <source>
        <dbReference type="ARBA" id="ARBA00023285"/>
    </source>
</evidence>
<dbReference type="NCBIfam" id="NF003971">
    <property type="entry name" value="PRK05465.1"/>
    <property type="match status" value="1"/>
</dbReference>
<accession>A0ABT3GHK9</accession>
<evidence type="ECO:0000256" key="4">
    <source>
        <dbReference type="ARBA" id="ARBA00024446"/>
    </source>
</evidence>
<comment type="caution">
    <text evidence="7">The sequence shown here is derived from an EMBL/GenBank/DDBJ whole genome shotgun (WGS) entry which is preliminary data.</text>
</comment>
<dbReference type="GO" id="GO:0008851">
    <property type="term" value="F:ethanolamine ammonia-lyase activity"/>
    <property type="evidence" value="ECO:0007669"/>
    <property type="project" value="UniProtKB-EC"/>
</dbReference>
<dbReference type="EC" id="4.3.1.7" evidence="5"/>
<comment type="cofactor">
    <cofactor evidence="5">
        <name>adenosylcob(III)alamin</name>
        <dbReference type="ChEBI" id="CHEBI:18408"/>
    </cofactor>
    <text evidence="5">Binds between the large and small subunits.</text>
</comment>
<dbReference type="PANTHER" id="PTHR39330">
    <property type="entry name" value="ETHANOLAMINE AMMONIA-LYASE LIGHT CHAIN"/>
    <property type="match status" value="1"/>
</dbReference>
<comment type="function">
    <text evidence="5">Catalyzes the deamination of various vicinal amino-alcohols to oxo compounds. Allows this organism to utilize ethanolamine as the sole source of nitrogen and carbon in the presence of external vitamin B12.</text>
</comment>
<dbReference type="PANTHER" id="PTHR39330:SF1">
    <property type="entry name" value="ETHANOLAMINE AMMONIA-LYASE SMALL SUBUNIT"/>
    <property type="match status" value="1"/>
</dbReference>
<feature type="binding site" evidence="5">
    <location>
        <position position="148"/>
    </location>
    <ligand>
        <name>adenosylcob(III)alamin</name>
        <dbReference type="ChEBI" id="CHEBI:18408"/>
    </ligand>
</feature>
<feature type="binding site" evidence="5">
    <location>
        <position position="169"/>
    </location>
    <ligand>
        <name>adenosylcob(III)alamin</name>
        <dbReference type="ChEBI" id="CHEBI:18408"/>
    </ligand>
</feature>
<dbReference type="Gene3D" id="1.10.30.40">
    <property type="entry name" value="Ethanolamine ammonia-lyase light chain (EutC), N-terminal domain"/>
    <property type="match status" value="1"/>
</dbReference>
<protein>
    <recommendedName>
        <fullName evidence="5">Ethanolamine ammonia-lyase small subunit</fullName>
        <shortName evidence="5">EAL small subunit</shortName>
        <ecNumber evidence="5">4.3.1.7</ecNumber>
    </recommendedName>
</protein>
<dbReference type="PIRSF" id="PIRSF018982">
    <property type="entry name" value="EutC"/>
    <property type="match status" value="1"/>
</dbReference>
<sequence>MNDEAHPLKQWTSARVGTGRTGGSLPHRELLGFRLDHAKARDAVHAPFDPASLAAELESLGHPLILAPSQASDRATYLQRPDLGRRLSPDGRERLIAAKGDYDLVLILADGLSATAAHRQGPLLLGALLPLLENWSLAPLVIAPFARVALQDEIGSTLGARAALILLGERPGLGSPDSLGAYLVHAPRPGNTDAKRNCVSNIRPEGLPPAAAAHRISWLLHESRRLGFSGVDLKDTSDVTRLI</sequence>
<dbReference type="InterPro" id="IPR042251">
    <property type="entry name" value="EutC_C"/>
</dbReference>
<dbReference type="Proteomes" id="UP001320876">
    <property type="component" value="Unassembled WGS sequence"/>
</dbReference>
<comment type="subunit">
    <text evidence="5">The basic unit is a heterodimer which dimerizes to form tetramers. The heterotetramers trimerize; 6 large subunits form a core ring with 6 small subunits projecting outwards.</text>
</comment>
<keyword evidence="1 5" id="KW-0846">Cobalamin</keyword>
<evidence type="ECO:0000256" key="5">
    <source>
        <dbReference type="HAMAP-Rule" id="MF_00601"/>
    </source>
</evidence>
<name>A0ABT3GHK9_9BACT</name>
<keyword evidence="8" id="KW-1185">Reference proteome</keyword>
<keyword evidence="2 5" id="KW-0456">Lyase</keyword>
<gene>
    <name evidence="5 7" type="primary">eutC</name>
    <name evidence="7" type="ORF">OKA05_10745</name>
</gene>
<proteinExistence type="inferred from homology"/>
<reference evidence="7 8" key="1">
    <citation type="submission" date="2022-10" db="EMBL/GenBank/DDBJ databases">
        <title>Luteolibacter arcticus strain CCTCC AB 2014275, whole genome shotgun sequencing project.</title>
        <authorList>
            <person name="Zhao G."/>
            <person name="Shen L."/>
        </authorList>
    </citation>
    <scope>NUCLEOTIDE SEQUENCE [LARGE SCALE GENOMIC DNA]</scope>
    <source>
        <strain evidence="7 8">CCTCC AB 2014275</strain>
    </source>
</reference>
<evidence type="ECO:0000256" key="1">
    <source>
        <dbReference type="ARBA" id="ARBA00022628"/>
    </source>
</evidence>
<comment type="similarity">
    <text evidence="5">Belongs to the EutC family.</text>
</comment>
<dbReference type="Pfam" id="PF05985">
    <property type="entry name" value="EutC"/>
    <property type="match status" value="1"/>
</dbReference>
<evidence type="ECO:0000256" key="6">
    <source>
        <dbReference type="SAM" id="MobiDB-lite"/>
    </source>
</evidence>
<evidence type="ECO:0000313" key="8">
    <source>
        <dbReference type="Proteomes" id="UP001320876"/>
    </source>
</evidence>
<keyword evidence="4 5" id="KW-1283">Bacterial microcompartment</keyword>
<comment type="pathway">
    <text evidence="5">Amine and polyamine degradation; ethanolamine degradation.</text>
</comment>
<dbReference type="InterPro" id="IPR042255">
    <property type="entry name" value="EutC_N"/>
</dbReference>
<keyword evidence="3 5" id="KW-0170">Cobalt</keyword>
<evidence type="ECO:0000256" key="2">
    <source>
        <dbReference type="ARBA" id="ARBA00023239"/>
    </source>
</evidence>
<dbReference type="RefSeq" id="WP_264487136.1">
    <property type="nucleotide sequence ID" value="NZ_JAPDDT010000003.1"/>
</dbReference>
<feature type="binding site" evidence="5">
    <location>
        <position position="198"/>
    </location>
    <ligand>
        <name>adenosylcob(III)alamin</name>
        <dbReference type="ChEBI" id="CHEBI:18408"/>
    </ligand>
</feature>
<dbReference type="EMBL" id="JAPDDT010000003">
    <property type="protein sequence ID" value="MCW1923031.1"/>
    <property type="molecule type" value="Genomic_DNA"/>
</dbReference>
<feature type="region of interest" description="Disordered" evidence="6">
    <location>
        <begin position="1"/>
        <end position="23"/>
    </location>
</feature>
<comment type="catalytic activity">
    <reaction evidence="5">
        <text>ethanolamine = acetaldehyde + NH4(+)</text>
        <dbReference type="Rhea" id="RHEA:15313"/>
        <dbReference type="ChEBI" id="CHEBI:15343"/>
        <dbReference type="ChEBI" id="CHEBI:28938"/>
        <dbReference type="ChEBI" id="CHEBI:57603"/>
        <dbReference type="EC" id="4.3.1.7"/>
    </reaction>
</comment>
<comment type="subcellular location">
    <subcellularLocation>
        <location evidence="5">Bacterial microcompartment</location>
    </subcellularLocation>
</comment>
<evidence type="ECO:0000313" key="7">
    <source>
        <dbReference type="EMBL" id="MCW1923031.1"/>
    </source>
</evidence>
<dbReference type="InterPro" id="IPR009246">
    <property type="entry name" value="EutC"/>
</dbReference>